<accession>A0A0B7K4F3</accession>
<dbReference type="EMBL" id="CDPU01000026">
    <property type="protein sequence ID" value="CEO52104.1"/>
    <property type="molecule type" value="Genomic_DNA"/>
</dbReference>
<sequence>MQFDLAVSNELKSTEFSKGFRQAAADRGNCPTGAWEDVGYPDHPEVSSRLWIVDRILSPQTFPHFLSFLGHGRLPGGQLTAIPLPAEEEVMLLLQPYSYWATAPYSNMTETPIDNCMKFMGSDEDARQLVPITKELHSMKSRIWEGLPPLSKRRWEDLDLDNPDNFRAACKHMAMTTDAFNYLNIPVIKSAMRDTYNSIYSELETFEKAINARRSVSGEQPLRLAALWYEFFNAHCSFIASRAHSWVTENIDRLRESVLERMENLAPGSDNDWFGGASLELADNIYDLTQNAAAADIGIYIPMDGYRGSGVESTDGWEPNDSDKAPYREYPIESHPSVQKRTADYHARLKYLTRVETWRGRESQNPAFGPGGMNATDPSTFGIGVVGQSRSQGQAQKSTRSEMRGSMKLPDTTGREIWIDELRQHISSGQLRTSFLVYRTCFGHSDDQWKLFKAKFEADVNDWGRDLEAIDDMKSLFKVQWVDVGDTAQKPIDIDRAKSQFRELIQSGAIPNGFHDGFFLAADKSSIDSYLEPSAAQRGFIVAVDNNFDREDTSGYRMDETPGYDGQVRVLGSLLWDDVSAQISRQSQYLEDIWPLAMQNDLQVYEGPWIKEKLKPSQ</sequence>
<proteinExistence type="predicted"/>
<feature type="region of interest" description="Disordered" evidence="1">
    <location>
        <begin position="387"/>
        <end position="410"/>
    </location>
</feature>
<evidence type="ECO:0000256" key="1">
    <source>
        <dbReference type="SAM" id="MobiDB-lite"/>
    </source>
</evidence>
<protein>
    <submittedName>
        <fullName evidence="2">Uncharacterized protein</fullName>
    </submittedName>
</protein>
<organism evidence="2">
    <name type="scientific">Bionectria ochroleuca</name>
    <name type="common">Gliocladium roseum</name>
    <dbReference type="NCBI Taxonomy" id="29856"/>
    <lineage>
        <taxon>Eukaryota</taxon>
        <taxon>Fungi</taxon>
        <taxon>Dikarya</taxon>
        <taxon>Ascomycota</taxon>
        <taxon>Pezizomycotina</taxon>
        <taxon>Sordariomycetes</taxon>
        <taxon>Hypocreomycetidae</taxon>
        <taxon>Hypocreales</taxon>
        <taxon>Bionectriaceae</taxon>
        <taxon>Clonostachys</taxon>
    </lineage>
</organism>
<gene>
    <name evidence="2" type="ORF">BN869_000008162_1</name>
</gene>
<reference evidence="2" key="1">
    <citation type="submission" date="2015-01" db="EMBL/GenBank/DDBJ databases">
        <authorList>
            <person name="Durling Mikael"/>
        </authorList>
    </citation>
    <scope>NUCLEOTIDE SEQUENCE</scope>
</reference>
<name>A0A0B7K4F3_BIOOC</name>
<evidence type="ECO:0000313" key="2">
    <source>
        <dbReference type="EMBL" id="CEO52104.1"/>
    </source>
</evidence>
<dbReference type="AlphaFoldDB" id="A0A0B7K4F3"/>
<feature type="compositionally biased region" description="Polar residues" evidence="1">
    <location>
        <begin position="388"/>
        <end position="398"/>
    </location>
</feature>